<feature type="region of interest" description="Disordered" evidence="1">
    <location>
        <begin position="26"/>
        <end position="57"/>
    </location>
</feature>
<reference evidence="3" key="1">
    <citation type="journal article" date="2022" name="bioRxiv">
        <title>Deciphering the potential niche of two novel black yeast fungi from a biological soil crust based on their genomes, phenotypes, and melanin regulation.</title>
        <authorList>
            <consortium name="DOE Joint Genome Institute"/>
            <person name="Carr E.C."/>
            <person name="Barton Q."/>
            <person name="Grambo S."/>
            <person name="Sullivan M."/>
            <person name="Renfro C.M."/>
            <person name="Kuo A."/>
            <person name="Pangilinan J."/>
            <person name="Lipzen A."/>
            <person name="Keymanesh K."/>
            <person name="Savage E."/>
            <person name="Barry K."/>
            <person name="Grigoriev I.V."/>
            <person name="Riekhof W.R."/>
            <person name="Harris S.S."/>
        </authorList>
    </citation>
    <scope>NUCLEOTIDE SEQUENCE</scope>
    <source>
        <strain evidence="3">JF 03-4F</strain>
    </source>
</reference>
<feature type="signal peptide" evidence="2">
    <location>
        <begin position="1"/>
        <end position="22"/>
    </location>
</feature>
<evidence type="ECO:0000256" key="2">
    <source>
        <dbReference type="SAM" id="SignalP"/>
    </source>
</evidence>
<keyword evidence="4" id="KW-1185">Reference proteome</keyword>
<evidence type="ECO:0000313" key="3">
    <source>
        <dbReference type="EMBL" id="KAI1617325.1"/>
    </source>
</evidence>
<feature type="compositionally biased region" description="Basic and acidic residues" evidence="1">
    <location>
        <begin position="26"/>
        <end position="45"/>
    </location>
</feature>
<dbReference type="Proteomes" id="UP001203852">
    <property type="component" value="Unassembled WGS sequence"/>
</dbReference>
<comment type="caution">
    <text evidence="3">The sequence shown here is derived from an EMBL/GenBank/DDBJ whole genome shotgun (WGS) entry which is preliminary data.</text>
</comment>
<organism evidence="3 4">
    <name type="scientific">Exophiala viscosa</name>
    <dbReference type="NCBI Taxonomy" id="2486360"/>
    <lineage>
        <taxon>Eukaryota</taxon>
        <taxon>Fungi</taxon>
        <taxon>Dikarya</taxon>
        <taxon>Ascomycota</taxon>
        <taxon>Pezizomycotina</taxon>
        <taxon>Eurotiomycetes</taxon>
        <taxon>Chaetothyriomycetidae</taxon>
        <taxon>Chaetothyriales</taxon>
        <taxon>Herpotrichiellaceae</taxon>
        <taxon>Exophiala</taxon>
    </lineage>
</organism>
<keyword evidence="2" id="KW-0732">Signal</keyword>
<protein>
    <recommendedName>
        <fullName evidence="5">Ig-like domain-containing protein</fullName>
    </recommendedName>
</protein>
<sequence>MKAHTFTVLTALAASMVASIAAMRHDGRGHNHPRPRQDSHPRPRQDGWTTTGAPPELRATSVSLNATISTVVTTTATPSSAMNATMSSYVFPTTVIQVPVATVCPDTPSSSAAFSIVPIPSSSSNGTSSNLSAPTLVNATALLPNGSTTVFLSTTTTTPSTIITSTATNASSTAPTAGTDGEDVATARIIFNPDGCQTVYSAKTTSICSTTIHPAGSLPVTVTDCNQWVTFSSNALYGCSSTVSATAAANTDTATLASSTSSGPGPSITDPTAFYVAHWYDLAQLPGIPSVVEVEDCLPLSAGVSCLTSSESWSVVESTVIQTGTSLAAFSGPAIITSGTYTATTTLSFESTVTTTSVVTVSSIVRSRLGDDSDEESTVTVAAAAPTTMTLSVESVPQATVTVYETSTAEVMTTMTMTGSPGSASTGS</sequence>
<accession>A0AAN6E392</accession>
<dbReference type="EMBL" id="MU404351">
    <property type="protein sequence ID" value="KAI1617325.1"/>
    <property type="molecule type" value="Genomic_DNA"/>
</dbReference>
<gene>
    <name evidence="3" type="ORF">EDD36DRAFT_160305</name>
</gene>
<proteinExistence type="predicted"/>
<evidence type="ECO:0000256" key="1">
    <source>
        <dbReference type="SAM" id="MobiDB-lite"/>
    </source>
</evidence>
<name>A0AAN6E392_9EURO</name>
<feature type="chain" id="PRO_5042856931" description="Ig-like domain-containing protein" evidence="2">
    <location>
        <begin position="23"/>
        <end position="428"/>
    </location>
</feature>
<evidence type="ECO:0008006" key="5">
    <source>
        <dbReference type="Google" id="ProtNLM"/>
    </source>
</evidence>
<dbReference type="AlphaFoldDB" id="A0AAN6E392"/>
<evidence type="ECO:0000313" key="4">
    <source>
        <dbReference type="Proteomes" id="UP001203852"/>
    </source>
</evidence>